<sequence length="608" mass="70563">MTQKLHKNRSMLIQEKMEKIGWLFLSWRRCFLLLLSLILGWILLFFQFMVLSPPHDEGSSWASTFSSRGSFMSLPFLQSQREFLHASPLPIPHKELADFSPATKYLWQPLKRFGTKNDTCAGKYVFMHDIPEEFNQEMLDKCRNLSLWTNMCKYTANAGLGPPLEDSEGSFSLSGWFATNQFAVEVIFHNRMKQYSCLTNDSSKAAAFFVPFYAGLDISRYLWGHNTTIRDYDSLAMAAWLQNRPEWSIMRGRDHFMVAGRITWDFRRKTDKNSDWGNKLLLIPAVKNMTVLVIEASPWHHNDFAIPYPTYFHPSHDAEVLEWQERMKSTKRIALFSFAGAPRPEIETSIRGHIMEQCRQSIHCKLLECDFGESKCHVPSVVMKLFEESVFCLQPQGDSFTRRSIFDSMLAGCIPVFFHPHSAYTQYIWHLPSNHSRYSVYIPEKDIRRRNISIQDVLLQISPQKVQSMREAVIKLIPGIVYANPESQLETMNDAFDVTVQAVVDRITDLRMRLLEGRQIEDFEDSDENDGLKAEKESVSVIEETTRHWEGQRRKGEQEGMYSEKNEANGSDTKPSNENEKSVTLGTLEDIWKRDKLEKEAKRQEKIL</sequence>
<dbReference type="Proteomes" id="UP001162992">
    <property type="component" value="Chromosome 4"/>
</dbReference>
<name>A0ACC2DTS5_DIPCM</name>
<keyword evidence="2" id="KW-1185">Reference proteome</keyword>
<evidence type="ECO:0000313" key="2">
    <source>
        <dbReference type="Proteomes" id="UP001162992"/>
    </source>
</evidence>
<gene>
    <name evidence="1" type="ORF">O6H91_04G004300</name>
</gene>
<evidence type="ECO:0000313" key="1">
    <source>
        <dbReference type="EMBL" id="KAJ7557656.1"/>
    </source>
</evidence>
<proteinExistence type="predicted"/>
<organism evidence="1 2">
    <name type="scientific">Diphasiastrum complanatum</name>
    <name type="common">Issler's clubmoss</name>
    <name type="synonym">Lycopodium complanatum</name>
    <dbReference type="NCBI Taxonomy" id="34168"/>
    <lineage>
        <taxon>Eukaryota</taxon>
        <taxon>Viridiplantae</taxon>
        <taxon>Streptophyta</taxon>
        <taxon>Embryophyta</taxon>
        <taxon>Tracheophyta</taxon>
        <taxon>Lycopodiopsida</taxon>
        <taxon>Lycopodiales</taxon>
        <taxon>Lycopodiaceae</taxon>
        <taxon>Lycopodioideae</taxon>
        <taxon>Diphasiastrum</taxon>
    </lineage>
</organism>
<accession>A0ACC2DTS5</accession>
<dbReference type="EMBL" id="CM055095">
    <property type="protein sequence ID" value="KAJ7557656.1"/>
    <property type="molecule type" value="Genomic_DNA"/>
</dbReference>
<reference evidence="2" key="1">
    <citation type="journal article" date="2024" name="Proc. Natl. Acad. Sci. U.S.A.">
        <title>Extraordinary preservation of gene collinearity over three hundred million years revealed in homosporous lycophytes.</title>
        <authorList>
            <person name="Li C."/>
            <person name="Wickell D."/>
            <person name="Kuo L.Y."/>
            <person name="Chen X."/>
            <person name="Nie B."/>
            <person name="Liao X."/>
            <person name="Peng D."/>
            <person name="Ji J."/>
            <person name="Jenkins J."/>
            <person name="Williams M."/>
            <person name="Shu S."/>
            <person name="Plott C."/>
            <person name="Barry K."/>
            <person name="Rajasekar S."/>
            <person name="Grimwood J."/>
            <person name="Han X."/>
            <person name="Sun S."/>
            <person name="Hou Z."/>
            <person name="He W."/>
            <person name="Dai G."/>
            <person name="Sun C."/>
            <person name="Schmutz J."/>
            <person name="Leebens-Mack J.H."/>
            <person name="Li F.W."/>
            <person name="Wang L."/>
        </authorList>
    </citation>
    <scope>NUCLEOTIDE SEQUENCE [LARGE SCALE GENOMIC DNA]</scope>
    <source>
        <strain evidence="2">cv. PW_Plant_1</strain>
    </source>
</reference>
<comment type="caution">
    <text evidence="1">The sequence shown here is derived from an EMBL/GenBank/DDBJ whole genome shotgun (WGS) entry which is preliminary data.</text>
</comment>
<protein>
    <submittedName>
        <fullName evidence="1">Uncharacterized protein</fullName>
    </submittedName>
</protein>